<reference evidence="3 4" key="1">
    <citation type="journal article" date="2023" name="Hortic Res">
        <title>Pangenome of water caltrop reveals structural variations and asymmetric subgenome divergence after allopolyploidization.</title>
        <authorList>
            <person name="Zhang X."/>
            <person name="Chen Y."/>
            <person name="Wang L."/>
            <person name="Yuan Y."/>
            <person name="Fang M."/>
            <person name="Shi L."/>
            <person name="Lu R."/>
            <person name="Comes H.P."/>
            <person name="Ma Y."/>
            <person name="Chen Y."/>
            <person name="Huang G."/>
            <person name="Zhou Y."/>
            <person name="Zheng Z."/>
            <person name="Qiu Y."/>
        </authorList>
    </citation>
    <scope>NUCLEOTIDE SEQUENCE [LARGE SCALE GENOMIC DNA]</scope>
    <source>
        <tissue evidence="3">Roots</tissue>
    </source>
</reference>
<keyword evidence="1" id="KW-0853">WD repeat</keyword>
<feature type="domain" description="DWD hypersensitive to UV-B 1 N-terminal" evidence="2">
    <location>
        <begin position="317"/>
        <end position="365"/>
    </location>
</feature>
<comment type="caution">
    <text evidence="3">The sequence shown here is derived from an EMBL/GenBank/DDBJ whole genome shotgun (WGS) entry which is preliminary data.</text>
</comment>
<name>A0AAN7GJ06_9MYRT</name>
<keyword evidence="4" id="KW-1185">Reference proteome</keyword>
<dbReference type="GO" id="GO:0071493">
    <property type="term" value="P:cellular response to UV-B"/>
    <property type="evidence" value="ECO:0007669"/>
    <property type="project" value="InterPro"/>
</dbReference>
<dbReference type="PANTHER" id="PTHR47201:SF3">
    <property type="entry name" value="U2A'_PHOSPHOPROTEIN 32 FAMILY A C-TERMINAL DOMAIN-CONTAINING PROTEIN"/>
    <property type="match status" value="1"/>
</dbReference>
<dbReference type="Gene3D" id="3.80.10.10">
    <property type="entry name" value="Ribonuclease Inhibitor"/>
    <property type="match status" value="1"/>
</dbReference>
<dbReference type="InterPro" id="IPR032675">
    <property type="entry name" value="LRR_dom_sf"/>
</dbReference>
<evidence type="ECO:0000313" key="4">
    <source>
        <dbReference type="Proteomes" id="UP001345219"/>
    </source>
</evidence>
<dbReference type="Gene3D" id="2.130.10.10">
    <property type="entry name" value="YVTN repeat-like/Quinoprotein amine dehydrogenase"/>
    <property type="match status" value="1"/>
</dbReference>
<evidence type="ECO:0000313" key="3">
    <source>
        <dbReference type="EMBL" id="KAK4747125.1"/>
    </source>
</evidence>
<dbReference type="InterPro" id="IPR036322">
    <property type="entry name" value="WD40_repeat_dom_sf"/>
</dbReference>
<gene>
    <name evidence="3" type="ORF">SAY87_026162</name>
</gene>
<dbReference type="AlphaFoldDB" id="A0AAN7GJ06"/>
<dbReference type="Pfam" id="PF00400">
    <property type="entry name" value="WD40"/>
    <property type="match status" value="1"/>
</dbReference>
<evidence type="ECO:0000256" key="1">
    <source>
        <dbReference type="PROSITE-ProRule" id="PRU00221"/>
    </source>
</evidence>
<dbReference type="Proteomes" id="UP001345219">
    <property type="component" value="Chromosome 20"/>
</dbReference>
<dbReference type="InterPro" id="IPR046377">
    <property type="entry name" value="DHU1"/>
</dbReference>
<organism evidence="3 4">
    <name type="scientific">Trapa incisa</name>
    <dbReference type="NCBI Taxonomy" id="236973"/>
    <lineage>
        <taxon>Eukaryota</taxon>
        <taxon>Viridiplantae</taxon>
        <taxon>Streptophyta</taxon>
        <taxon>Embryophyta</taxon>
        <taxon>Tracheophyta</taxon>
        <taxon>Spermatophyta</taxon>
        <taxon>Magnoliopsida</taxon>
        <taxon>eudicotyledons</taxon>
        <taxon>Gunneridae</taxon>
        <taxon>Pentapetalae</taxon>
        <taxon>rosids</taxon>
        <taxon>malvids</taxon>
        <taxon>Myrtales</taxon>
        <taxon>Lythraceae</taxon>
        <taxon>Trapa</taxon>
    </lineage>
</organism>
<dbReference type="SUPFAM" id="SSF50978">
    <property type="entry name" value="WD40 repeat-like"/>
    <property type="match status" value="1"/>
</dbReference>
<dbReference type="PANTHER" id="PTHR47201">
    <property type="entry name" value="BNAC09G30780D PROTEIN"/>
    <property type="match status" value="1"/>
</dbReference>
<dbReference type="InterPro" id="IPR015943">
    <property type="entry name" value="WD40/YVTN_repeat-like_dom_sf"/>
</dbReference>
<feature type="domain" description="DWD hypersensitive to UV-B 1 N-terminal" evidence="2">
    <location>
        <begin position="49"/>
        <end position="260"/>
    </location>
</feature>
<dbReference type="InterPro" id="IPR048514">
    <property type="entry name" value="DHU1_N"/>
</dbReference>
<dbReference type="PROSITE" id="PS50082">
    <property type="entry name" value="WD_REPEATS_2"/>
    <property type="match status" value="1"/>
</dbReference>
<dbReference type="SMART" id="SM00320">
    <property type="entry name" value="WD40"/>
    <property type="match status" value="4"/>
</dbReference>
<protein>
    <recommendedName>
        <fullName evidence="2">DWD hypersensitive to UV-B 1 N-terminal domain-containing protein</fullName>
    </recommendedName>
</protein>
<proteinExistence type="predicted"/>
<dbReference type="GO" id="GO:0080008">
    <property type="term" value="C:Cul4-RING E3 ubiquitin ligase complex"/>
    <property type="evidence" value="ECO:0007669"/>
    <property type="project" value="InterPro"/>
</dbReference>
<sequence>MPLRLYFSPSFCMICADKSTSNINHVRFHKGGGCASMNLYSASMDSPSLQSLYLDYCRRHELMPNEAISSWFSKADDEKTRRGKYNLAILLDQLTNIDLLTLIDVIQSVDTFQLESVDILNETSCQLNAQLLMSLMRAADEKLNVVYLQDMSSGEDFFRELSRNGISCRVLNIWSLLQQKLNMVGIFNQLHTLNLDFCTSITNFHKDCFSGMPNLMRLSMCETRVSNLWVATTALSNLPSLVELRFQKCLCCQDTSPCISLYGKKDNLFVSGDRDAELCTSLKHLAFSSQAEFENEISDSGKLPMKPELRVTEQSLKKYISHHPSPICYEKHYREYMIVSFPRLEVLDNMLILKNEKETARHVFSSCYEILPYKRKHRESLVDILRDREAGAANLYHPSSLRRKDPGFMNVGPSFYLRTLSAAKLGSSLWPYMEPVSNFIHLIKDETRRLRPRQFEYHPSDSSLMVFGTLDGEIVVINSDNGKPISYLPSVGTDNSILGLCWLKQSPSMLVAGSDNGSLKLFDIKSIRTNNSELYEISSVKATFQDFEQLTSVHVNSTDERFLVSGFSRDLALYDITSGKRIELFTDLHREPINVAKFANHSPFMFVTSSFDRDVKMWDLRQKLLRPCYTTSSSRGNVMTCFSPDDCYLLVSAVDNEVKQLFAVDGRLHTNFEIAHTCSSHNYTRSYYMNGRDYIVSGSCDEQVVHVCCAQTGRRLRDVYLEDGESGNSLYVQSLRGDPFRDFHFSVLVTSKLPSLKWEIVKINMLSSYHDTTEHAHAATVRSSFGLGG</sequence>
<feature type="repeat" description="WD" evidence="1">
    <location>
        <begin position="586"/>
        <end position="621"/>
    </location>
</feature>
<dbReference type="Pfam" id="PF20919">
    <property type="entry name" value="DHU1_N"/>
    <property type="match status" value="2"/>
</dbReference>
<dbReference type="InterPro" id="IPR001680">
    <property type="entry name" value="WD40_rpt"/>
</dbReference>
<dbReference type="EMBL" id="JAXIOK010000020">
    <property type="protein sequence ID" value="KAK4747125.1"/>
    <property type="molecule type" value="Genomic_DNA"/>
</dbReference>
<dbReference type="SUPFAM" id="SSF52058">
    <property type="entry name" value="L domain-like"/>
    <property type="match status" value="1"/>
</dbReference>
<evidence type="ECO:0000259" key="2">
    <source>
        <dbReference type="Pfam" id="PF20919"/>
    </source>
</evidence>
<accession>A0AAN7GJ06</accession>